<dbReference type="InterPro" id="IPR007630">
    <property type="entry name" value="RNA_pol_sigma70_r4"/>
</dbReference>
<dbReference type="RefSeq" id="WP_160599912.1">
    <property type="nucleotide sequence ID" value="NZ_WTYU01000001.1"/>
</dbReference>
<dbReference type="PRINTS" id="PR00046">
    <property type="entry name" value="SIGMA70FCT"/>
</dbReference>
<dbReference type="NCBIfam" id="TIGR02937">
    <property type="entry name" value="sigma70-ECF"/>
    <property type="match status" value="1"/>
</dbReference>
<evidence type="ECO:0000256" key="3">
    <source>
        <dbReference type="ARBA" id="ARBA00023125"/>
    </source>
</evidence>
<dbReference type="CDD" id="cd06171">
    <property type="entry name" value="Sigma70_r4"/>
    <property type="match status" value="1"/>
</dbReference>
<dbReference type="GO" id="GO:0003677">
    <property type="term" value="F:DNA binding"/>
    <property type="evidence" value="ECO:0007669"/>
    <property type="project" value="UniProtKB-KW"/>
</dbReference>
<keyword evidence="8" id="KW-1185">Reference proteome</keyword>
<dbReference type="InterPro" id="IPR007627">
    <property type="entry name" value="RNA_pol_sigma70_r2"/>
</dbReference>
<dbReference type="Pfam" id="PF04542">
    <property type="entry name" value="Sigma70_r2"/>
    <property type="match status" value="1"/>
</dbReference>
<keyword evidence="4" id="KW-0804">Transcription</keyword>
<dbReference type="InterPro" id="IPR000943">
    <property type="entry name" value="RNA_pol_sigma70"/>
</dbReference>
<feature type="domain" description="RNA polymerase sigma-70 region 4" evidence="6">
    <location>
        <begin position="195"/>
        <end position="243"/>
    </location>
</feature>
<protein>
    <submittedName>
        <fullName evidence="7">Sigma-70 family RNA polymerase sigma factor</fullName>
    </submittedName>
</protein>
<proteinExistence type="predicted"/>
<evidence type="ECO:0000259" key="5">
    <source>
        <dbReference type="Pfam" id="PF04542"/>
    </source>
</evidence>
<dbReference type="OrthoDB" id="9799825at2"/>
<dbReference type="PANTHER" id="PTHR30385">
    <property type="entry name" value="SIGMA FACTOR F FLAGELLAR"/>
    <property type="match status" value="1"/>
</dbReference>
<dbReference type="GO" id="GO:0006352">
    <property type="term" value="P:DNA-templated transcription initiation"/>
    <property type="evidence" value="ECO:0007669"/>
    <property type="project" value="InterPro"/>
</dbReference>
<dbReference type="EMBL" id="WTYU01000001">
    <property type="protein sequence ID" value="MXP13659.1"/>
    <property type="molecule type" value="Genomic_DNA"/>
</dbReference>
<evidence type="ECO:0000259" key="6">
    <source>
        <dbReference type="Pfam" id="PF04545"/>
    </source>
</evidence>
<dbReference type="InterPro" id="IPR014284">
    <property type="entry name" value="RNA_pol_sigma-70_dom"/>
</dbReference>
<dbReference type="SUPFAM" id="SSF88659">
    <property type="entry name" value="Sigma3 and sigma4 domains of RNA polymerase sigma factors"/>
    <property type="match status" value="2"/>
</dbReference>
<name>A0A6L7GCH3_9SPHN</name>
<accession>A0A6L7GCH3</accession>
<comment type="caution">
    <text evidence="7">The sequence shown here is derived from an EMBL/GenBank/DDBJ whole genome shotgun (WGS) entry which is preliminary data.</text>
</comment>
<dbReference type="InterPro" id="IPR013324">
    <property type="entry name" value="RNA_pol_sigma_r3/r4-like"/>
</dbReference>
<dbReference type="Gene3D" id="1.10.1740.10">
    <property type="match status" value="1"/>
</dbReference>
<keyword evidence="1" id="KW-0805">Transcription regulation</keyword>
<evidence type="ECO:0000313" key="7">
    <source>
        <dbReference type="EMBL" id="MXP13659.1"/>
    </source>
</evidence>
<evidence type="ECO:0000256" key="1">
    <source>
        <dbReference type="ARBA" id="ARBA00023015"/>
    </source>
</evidence>
<dbReference type="Gene3D" id="1.20.140.160">
    <property type="match status" value="1"/>
</dbReference>
<dbReference type="Proteomes" id="UP000473531">
    <property type="component" value="Unassembled WGS sequence"/>
</dbReference>
<gene>
    <name evidence="7" type="ORF">GRI44_02680</name>
</gene>
<evidence type="ECO:0000256" key="2">
    <source>
        <dbReference type="ARBA" id="ARBA00023082"/>
    </source>
</evidence>
<reference evidence="7 8" key="1">
    <citation type="submission" date="2019-12" db="EMBL/GenBank/DDBJ databases">
        <title>Genomic-based taxomic classification of the family Erythrobacteraceae.</title>
        <authorList>
            <person name="Xu L."/>
        </authorList>
    </citation>
    <scope>NUCLEOTIDE SEQUENCE [LARGE SCALE GENOMIC DNA]</scope>
    <source>
        <strain evidence="7 8">KCTC 52259</strain>
    </source>
</reference>
<evidence type="ECO:0000256" key="4">
    <source>
        <dbReference type="ARBA" id="ARBA00023163"/>
    </source>
</evidence>
<sequence length="252" mass="27634">MMNAYATFSPRAVRSAQTAYADPRVIEDRVRRFLPLVHKAAWHIYGAGRDGLEVEDLVQAGLVALTDCARRHEPPATGEVEDGFAAYAKMRVRGAMFDCLRKLAPASRGTMKRLAQSSRHRAEFLGQHGREPSPAELAQLLGISPEAMLALEGEQIHLTPLDSIYDDTAAAFAEPEADAFAQLCDAQESSRLAECIANLPERLQLVLQLYFIEELNLAEIAGVLEVSVPRVHQLKAGALDKLKTMLAETDLA</sequence>
<keyword evidence="3" id="KW-0238">DNA-binding</keyword>
<dbReference type="AlphaFoldDB" id="A0A6L7GCH3"/>
<evidence type="ECO:0000313" key="8">
    <source>
        <dbReference type="Proteomes" id="UP000473531"/>
    </source>
</evidence>
<dbReference type="InterPro" id="IPR013325">
    <property type="entry name" value="RNA_pol_sigma_r2"/>
</dbReference>
<keyword evidence="2" id="KW-0731">Sigma factor</keyword>
<organism evidence="7 8">
    <name type="scientific">Allopontixanthobacter confluentis</name>
    <dbReference type="NCBI Taxonomy" id="1849021"/>
    <lineage>
        <taxon>Bacteria</taxon>
        <taxon>Pseudomonadati</taxon>
        <taxon>Pseudomonadota</taxon>
        <taxon>Alphaproteobacteria</taxon>
        <taxon>Sphingomonadales</taxon>
        <taxon>Erythrobacteraceae</taxon>
        <taxon>Allopontixanthobacter</taxon>
    </lineage>
</organism>
<feature type="domain" description="RNA polymerase sigma-70 region 2" evidence="5">
    <location>
        <begin position="30"/>
        <end position="103"/>
    </location>
</feature>
<dbReference type="SUPFAM" id="SSF88946">
    <property type="entry name" value="Sigma2 domain of RNA polymerase sigma factors"/>
    <property type="match status" value="1"/>
</dbReference>
<dbReference type="Pfam" id="PF04545">
    <property type="entry name" value="Sigma70_r4"/>
    <property type="match status" value="1"/>
</dbReference>
<dbReference type="GO" id="GO:0016987">
    <property type="term" value="F:sigma factor activity"/>
    <property type="evidence" value="ECO:0007669"/>
    <property type="project" value="UniProtKB-KW"/>
</dbReference>